<gene>
    <name evidence="5" type="ORF">CASFOL_027152</name>
</gene>
<evidence type="ECO:0000256" key="2">
    <source>
        <dbReference type="ARBA" id="ARBA00022723"/>
    </source>
</evidence>
<proteinExistence type="inferred from homology"/>
<name>A0ABD3CGF5_9LAMI</name>
<feature type="domain" description="FLZ-type" evidence="4">
    <location>
        <begin position="57"/>
        <end position="81"/>
    </location>
</feature>
<evidence type="ECO:0000313" key="6">
    <source>
        <dbReference type="Proteomes" id="UP001632038"/>
    </source>
</evidence>
<dbReference type="InterPro" id="IPR007650">
    <property type="entry name" value="Zf-FLZ_dom"/>
</dbReference>
<dbReference type="AlphaFoldDB" id="A0ABD3CGF5"/>
<comment type="caution">
    <text evidence="5">The sequence shown here is derived from an EMBL/GenBank/DDBJ whole genome shotgun (WGS) entry which is preliminary data.</text>
</comment>
<evidence type="ECO:0000256" key="3">
    <source>
        <dbReference type="ARBA" id="ARBA00022771"/>
    </source>
</evidence>
<dbReference type="EMBL" id="JAVIJP010000036">
    <property type="protein sequence ID" value="KAL3628106.1"/>
    <property type="molecule type" value="Genomic_DNA"/>
</dbReference>
<evidence type="ECO:0000313" key="5">
    <source>
        <dbReference type="EMBL" id="KAL3628106.1"/>
    </source>
</evidence>
<dbReference type="GO" id="GO:0008270">
    <property type="term" value="F:zinc ion binding"/>
    <property type="evidence" value="ECO:0007669"/>
    <property type="project" value="UniProtKB-KW"/>
</dbReference>
<keyword evidence="6" id="KW-1185">Reference proteome</keyword>
<keyword evidence="3" id="KW-0863">Zinc-finger</keyword>
<dbReference type="Pfam" id="PF04570">
    <property type="entry name" value="zf-FLZ"/>
    <property type="match status" value="1"/>
</dbReference>
<evidence type="ECO:0000259" key="4">
    <source>
        <dbReference type="Pfam" id="PF04570"/>
    </source>
</evidence>
<keyword evidence="3" id="KW-0862">Zinc</keyword>
<protein>
    <recommendedName>
        <fullName evidence="4">FLZ-type domain-containing protein</fullName>
    </recommendedName>
</protein>
<accession>A0ABD3CGF5</accession>
<reference evidence="6" key="1">
    <citation type="journal article" date="2024" name="IScience">
        <title>Strigolactones Initiate the Formation of Haustorium-like Structures in Castilleja.</title>
        <authorList>
            <person name="Buerger M."/>
            <person name="Peterson D."/>
            <person name="Chory J."/>
        </authorList>
    </citation>
    <scope>NUCLEOTIDE SEQUENCE [LARGE SCALE GENOMIC DNA]</scope>
</reference>
<comment type="similarity">
    <text evidence="1">Belongs to the FLZ family.</text>
</comment>
<keyword evidence="2" id="KW-0479">Metal-binding</keyword>
<sequence>MSVKQGRTDSLSSCAKASVAIADSAKVGTISAGAETSRPDLMRVAFPVKFAEIGDFKIEGFLERCYYCKKQIAQNKEVFMYVTSEHSAHGNVVIIR</sequence>
<organism evidence="5 6">
    <name type="scientific">Castilleja foliolosa</name>
    <dbReference type="NCBI Taxonomy" id="1961234"/>
    <lineage>
        <taxon>Eukaryota</taxon>
        <taxon>Viridiplantae</taxon>
        <taxon>Streptophyta</taxon>
        <taxon>Embryophyta</taxon>
        <taxon>Tracheophyta</taxon>
        <taxon>Spermatophyta</taxon>
        <taxon>Magnoliopsida</taxon>
        <taxon>eudicotyledons</taxon>
        <taxon>Gunneridae</taxon>
        <taxon>Pentapetalae</taxon>
        <taxon>asterids</taxon>
        <taxon>lamiids</taxon>
        <taxon>Lamiales</taxon>
        <taxon>Orobanchaceae</taxon>
        <taxon>Pedicularideae</taxon>
        <taxon>Castillejinae</taxon>
        <taxon>Castilleja</taxon>
    </lineage>
</organism>
<evidence type="ECO:0000256" key="1">
    <source>
        <dbReference type="ARBA" id="ARBA00009374"/>
    </source>
</evidence>
<dbReference type="Proteomes" id="UP001632038">
    <property type="component" value="Unassembled WGS sequence"/>
</dbReference>